<keyword evidence="3" id="KW-1185">Reference proteome</keyword>
<evidence type="ECO:0000313" key="3">
    <source>
        <dbReference type="Proteomes" id="UP000318571"/>
    </source>
</evidence>
<comment type="caution">
    <text evidence="2">The sequence shown here is derived from an EMBL/GenBank/DDBJ whole genome shotgun (WGS) entry which is preliminary data.</text>
</comment>
<dbReference type="AlphaFoldDB" id="A0A553PTR3"/>
<name>A0A553PTR3_TIGCA</name>
<gene>
    <name evidence="2" type="ORF">TCAL_16739</name>
</gene>
<feature type="region of interest" description="Disordered" evidence="1">
    <location>
        <begin position="75"/>
        <end position="100"/>
    </location>
</feature>
<protein>
    <submittedName>
        <fullName evidence="2">Uncharacterized protein</fullName>
    </submittedName>
</protein>
<dbReference type="EMBL" id="VCGU01000001">
    <property type="protein sequence ID" value="TRY81070.1"/>
    <property type="molecule type" value="Genomic_DNA"/>
</dbReference>
<reference evidence="2 3" key="1">
    <citation type="journal article" date="2018" name="Nat. Ecol. Evol.">
        <title>Genomic signatures of mitonuclear coevolution across populations of Tigriopus californicus.</title>
        <authorList>
            <person name="Barreto F.S."/>
            <person name="Watson E.T."/>
            <person name="Lima T.G."/>
            <person name="Willett C.S."/>
            <person name="Edmands S."/>
            <person name="Li W."/>
            <person name="Burton R.S."/>
        </authorList>
    </citation>
    <scope>NUCLEOTIDE SEQUENCE [LARGE SCALE GENOMIC DNA]</scope>
    <source>
        <strain evidence="2 3">San Diego</strain>
    </source>
</reference>
<dbReference type="Proteomes" id="UP000318571">
    <property type="component" value="Chromosome 12"/>
</dbReference>
<evidence type="ECO:0000256" key="1">
    <source>
        <dbReference type="SAM" id="MobiDB-lite"/>
    </source>
</evidence>
<evidence type="ECO:0000313" key="2">
    <source>
        <dbReference type="EMBL" id="TRY81070.1"/>
    </source>
</evidence>
<sequence length="100" mass="11328">MSIFTGGTFYGVQNGDISRTILGVMAKSEFGQNKDMISLFPITRIDAKLLKQYVMAVVNMLQDEGYIVKSVSKHEQANPYKRSVRGQNRRNQGSLEWPIE</sequence>
<proteinExistence type="predicted"/>
<organism evidence="2 3">
    <name type="scientific">Tigriopus californicus</name>
    <name type="common">Marine copepod</name>
    <dbReference type="NCBI Taxonomy" id="6832"/>
    <lineage>
        <taxon>Eukaryota</taxon>
        <taxon>Metazoa</taxon>
        <taxon>Ecdysozoa</taxon>
        <taxon>Arthropoda</taxon>
        <taxon>Crustacea</taxon>
        <taxon>Multicrustacea</taxon>
        <taxon>Hexanauplia</taxon>
        <taxon>Copepoda</taxon>
        <taxon>Harpacticoida</taxon>
        <taxon>Harpacticidae</taxon>
        <taxon>Tigriopus</taxon>
    </lineage>
</organism>
<accession>A0A553PTR3</accession>